<name>A0AAC9HNB2_9PSEU</name>
<protein>
    <submittedName>
        <fullName evidence="2">Uncharacterized protein</fullName>
    </submittedName>
</protein>
<dbReference type="RefSeq" id="WP_069847949.1">
    <property type="nucleotide sequence ID" value="NZ_CP014859.1"/>
</dbReference>
<dbReference type="KEGG" id="ahm:TL08_08510"/>
<dbReference type="Proteomes" id="UP000095210">
    <property type="component" value="Chromosome"/>
</dbReference>
<gene>
    <name evidence="2" type="ORF">TL08_08510</name>
</gene>
<evidence type="ECO:0000313" key="2">
    <source>
        <dbReference type="EMBL" id="AOS62517.1"/>
    </source>
</evidence>
<dbReference type="AlphaFoldDB" id="A0AAC9HNB2"/>
<evidence type="ECO:0000313" key="3">
    <source>
        <dbReference type="Proteomes" id="UP000095210"/>
    </source>
</evidence>
<proteinExistence type="predicted"/>
<feature type="region of interest" description="Disordered" evidence="1">
    <location>
        <begin position="33"/>
        <end position="106"/>
    </location>
</feature>
<accession>A0AAC9HNB2</accession>
<keyword evidence="3" id="KW-1185">Reference proteome</keyword>
<feature type="compositionally biased region" description="Low complexity" evidence="1">
    <location>
        <begin position="45"/>
        <end position="61"/>
    </location>
</feature>
<sequence>MTESVPPPGRVRGRLGRGVGFTTALLLLLTGCANEPVRPDRPEHPGATTTEATSAAPTGTPLPSASETPDEPASIVPSPSFPRSVDPSTQRRQTVDPDLSPPTSKTIEIGRRETVPSEADCGVVDSATGAVRVTAIGTPLDCDRAREVVAAHHDSLPAGAQLGAPGTAGIRIGEWHCAVEVAQEGVCTHADGQRVVTATRIS</sequence>
<reference evidence="3" key="1">
    <citation type="submission" date="2016-03" db="EMBL/GenBank/DDBJ databases">
        <title>Complete genome sequence of the type strain Actinoalloteichus hymeniacidonis DSM 45092.</title>
        <authorList>
            <person name="Schaffert L."/>
            <person name="Albersmeier A."/>
            <person name="Winkler A."/>
            <person name="Kalinowski J."/>
            <person name="Zotchev S."/>
            <person name="Ruckert C."/>
        </authorList>
    </citation>
    <scope>NUCLEOTIDE SEQUENCE [LARGE SCALE GENOMIC DNA]</scope>
    <source>
        <strain evidence="3">HPA177(T) (DSM 45092(T))</strain>
    </source>
</reference>
<evidence type="ECO:0000256" key="1">
    <source>
        <dbReference type="SAM" id="MobiDB-lite"/>
    </source>
</evidence>
<dbReference type="EMBL" id="CP014859">
    <property type="protein sequence ID" value="AOS62517.1"/>
    <property type="molecule type" value="Genomic_DNA"/>
</dbReference>
<organism evidence="2 3">
    <name type="scientific">Actinoalloteichus hymeniacidonis</name>
    <dbReference type="NCBI Taxonomy" id="340345"/>
    <lineage>
        <taxon>Bacteria</taxon>
        <taxon>Bacillati</taxon>
        <taxon>Actinomycetota</taxon>
        <taxon>Actinomycetes</taxon>
        <taxon>Pseudonocardiales</taxon>
        <taxon>Pseudonocardiaceae</taxon>
        <taxon>Actinoalloteichus</taxon>
    </lineage>
</organism>